<organism evidence="1 2">
    <name type="scientific">Seongchinamella unica</name>
    <dbReference type="NCBI Taxonomy" id="2547392"/>
    <lineage>
        <taxon>Bacteria</taxon>
        <taxon>Pseudomonadati</taxon>
        <taxon>Pseudomonadota</taxon>
        <taxon>Gammaproteobacteria</taxon>
        <taxon>Cellvibrionales</taxon>
        <taxon>Halieaceae</taxon>
        <taxon>Seongchinamella</taxon>
    </lineage>
</organism>
<protein>
    <submittedName>
        <fullName evidence="1">Uncharacterized protein</fullName>
    </submittedName>
</protein>
<evidence type="ECO:0000313" key="2">
    <source>
        <dbReference type="Proteomes" id="UP000295554"/>
    </source>
</evidence>
<reference evidence="1 2" key="1">
    <citation type="submission" date="2019-03" db="EMBL/GenBank/DDBJ databases">
        <title>Seongchinamella monodicae gen. nov., sp. nov., a novel member of the Gammaproteobacteria isolated from a tidal mudflat of beach.</title>
        <authorList>
            <person name="Yang H.G."/>
            <person name="Kang J.W."/>
            <person name="Lee S.D."/>
        </authorList>
    </citation>
    <scope>NUCLEOTIDE SEQUENCE [LARGE SCALE GENOMIC DNA]</scope>
    <source>
        <strain evidence="1 2">GH4-78</strain>
    </source>
</reference>
<evidence type="ECO:0000313" key="1">
    <source>
        <dbReference type="EMBL" id="TDG14722.1"/>
    </source>
</evidence>
<proteinExistence type="predicted"/>
<accession>A0A4R5LTR6</accession>
<comment type="caution">
    <text evidence="1">The sequence shown here is derived from an EMBL/GenBank/DDBJ whole genome shotgun (WGS) entry which is preliminary data.</text>
</comment>
<dbReference type="AlphaFoldDB" id="A0A4R5LTR6"/>
<keyword evidence="2" id="KW-1185">Reference proteome</keyword>
<dbReference type="EMBL" id="SMSE01000001">
    <property type="protein sequence ID" value="TDG14722.1"/>
    <property type="molecule type" value="Genomic_DNA"/>
</dbReference>
<name>A0A4R5LTR6_9GAMM</name>
<dbReference type="OrthoDB" id="9786476at2"/>
<dbReference type="Proteomes" id="UP000295554">
    <property type="component" value="Unassembled WGS sequence"/>
</dbReference>
<sequence>MSPTYTRRKNRHYPYYISQAVLQYKDDEGGNVLRVPDAGCRVPGRTLEATTTDLLLNFLSSSDHILDLLVDIGLSGDRLDHAVQAGATLARHWQSLVISDQITSINELLARVVVSKKTMTIQLDRNCLLSRLAGLALGSKYQQHITLETAVNLRRGSIESKLVYPAGGEPPVHDRSVKALQEALQKSLQWNEDLISGDVRSIDAVIERDKLNPRQVHRLRKLSFLAPDIMERIIAGEVPEALTLGRMKKDFPIDWEAQRSHFPLSQLPH</sequence>
<gene>
    <name evidence="1" type="ORF">E2F43_00320</name>
</gene>
<dbReference type="RefSeq" id="WP_133208888.1">
    <property type="nucleotide sequence ID" value="NZ_SMSE01000001.1"/>
</dbReference>